<keyword evidence="1" id="KW-1133">Transmembrane helix</keyword>
<feature type="domain" description="Fatty acid hydroxylase" evidence="2">
    <location>
        <begin position="13"/>
        <end position="146"/>
    </location>
</feature>
<evidence type="ECO:0000313" key="4">
    <source>
        <dbReference type="Proteomes" id="UP000606396"/>
    </source>
</evidence>
<keyword evidence="1" id="KW-0472">Membrane</keyword>
<proteinExistence type="predicted"/>
<dbReference type="InterPro" id="IPR006694">
    <property type="entry name" value="Fatty_acid_hydroxylase"/>
</dbReference>
<comment type="caution">
    <text evidence="3">The sequence shown here is derived from an EMBL/GenBank/DDBJ whole genome shotgun (WGS) entry which is preliminary data.</text>
</comment>
<evidence type="ECO:0000256" key="1">
    <source>
        <dbReference type="SAM" id="Phobius"/>
    </source>
</evidence>
<gene>
    <name evidence="3" type="ORF">H6G94_04355</name>
</gene>
<dbReference type="Pfam" id="PF04116">
    <property type="entry name" value="FA_hydroxylase"/>
    <property type="match status" value="1"/>
</dbReference>
<feature type="transmembrane region" description="Helical" evidence="1">
    <location>
        <begin position="6"/>
        <end position="25"/>
    </location>
</feature>
<sequence length="171" mass="19974">MLIDIIQIVTALIAGFAIASFGEYWSHRLMHIFPKTCQFHVDHHTDGTGQGVVKELRDYVLGGLPILLLTILVLDRIGANLYIQIAWVIGCLSYAVFAAYAHQLQHDNPKLCFWLAMPVHHVHHEYHQWNHNFGIGVDWWDRIFGTYQVVNWQTESQLQPEKRGYLQVRWW</sequence>
<feature type="transmembrane region" description="Helical" evidence="1">
    <location>
        <begin position="59"/>
        <end position="75"/>
    </location>
</feature>
<feature type="transmembrane region" description="Helical" evidence="1">
    <location>
        <begin position="81"/>
        <end position="101"/>
    </location>
</feature>
<reference evidence="3 4" key="1">
    <citation type="journal article" date="2020" name="ISME J.">
        <title>Comparative genomics reveals insights into cyanobacterial evolution and habitat adaptation.</title>
        <authorList>
            <person name="Chen M.Y."/>
            <person name="Teng W.K."/>
            <person name="Zhao L."/>
            <person name="Hu C.X."/>
            <person name="Zhou Y.K."/>
            <person name="Han B.P."/>
            <person name="Song L.R."/>
            <person name="Shu W.S."/>
        </authorList>
    </citation>
    <scope>NUCLEOTIDE SEQUENCE [LARGE SCALE GENOMIC DNA]</scope>
    <source>
        <strain evidence="3 4">FACHB-252</strain>
    </source>
</reference>
<keyword evidence="4" id="KW-1185">Reference proteome</keyword>
<keyword evidence="1" id="KW-0812">Transmembrane</keyword>
<organism evidence="3 4">
    <name type="scientific">Nostoc punctiforme FACHB-252</name>
    <dbReference type="NCBI Taxonomy" id="1357509"/>
    <lineage>
        <taxon>Bacteria</taxon>
        <taxon>Bacillati</taxon>
        <taxon>Cyanobacteriota</taxon>
        <taxon>Cyanophyceae</taxon>
        <taxon>Nostocales</taxon>
        <taxon>Nostocaceae</taxon>
        <taxon>Nostoc</taxon>
    </lineage>
</organism>
<dbReference type="EMBL" id="JACJTC010000003">
    <property type="protein sequence ID" value="MBD2610513.1"/>
    <property type="molecule type" value="Genomic_DNA"/>
</dbReference>
<evidence type="ECO:0000313" key="3">
    <source>
        <dbReference type="EMBL" id="MBD2610513.1"/>
    </source>
</evidence>
<protein>
    <submittedName>
        <fullName evidence="3">Sterol desaturase family protein</fullName>
    </submittedName>
</protein>
<dbReference type="Proteomes" id="UP000606396">
    <property type="component" value="Unassembled WGS sequence"/>
</dbReference>
<accession>A0ABR8H613</accession>
<evidence type="ECO:0000259" key="2">
    <source>
        <dbReference type="Pfam" id="PF04116"/>
    </source>
</evidence>
<name>A0ABR8H613_NOSPU</name>
<dbReference type="RefSeq" id="WP_190948488.1">
    <property type="nucleotide sequence ID" value="NZ_JACJTC010000003.1"/>
</dbReference>